<evidence type="ECO:0000313" key="2">
    <source>
        <dbReference type="Proteomes" id="UP000676456"/>
    </source>
</evidence>
<gene>
    <name evidence="1" type="ORF">KHA91_05495</name>
</gene>
<protein>
    <submittedName>
        <fullName evidence="1">Uncharacterized protein</fullName>
    </submittedName>
</protein>
<dbReference type="EMBL" id="JAGYPN010000001">
    <property type="protein sequence ID" value="MBS4222210.1"/>
    <property type="molecule type" value="Genomic_DNA"/>
</dbReference>
<accession>A0A942Z4B2</accession>
<dbReference type="AlphaFoldDB" id="A0A942Z4B2"/>
<organism evidence="1 2">
    <name type="scientific">Lederbergia citrea</name>
    <dbReference type="NCBI Taxonomy" id="2833581"/>
    <lineage>
        <taxon>Bacteria</taxon>
        <taxon>Bacillati</taxon>
        <taxon>Bacillota</taxon>
        <taxon>Bacilli</taxon>
        <taxon>Bacillales</taxon>
        <taxon>Bacillaceae</taxon>
        <taxon>Lederbergia</taxon>
    </lineage>
</organism>
<proteinExistence type="predicted"/>
<dbReference type="Proteomes" id="UP000676456">
    <property type="component" value="Unassembled WGS sequence"/>
</dbReference>
<keyword evidence="2" id="KW-1185">Reference proteome</keyword>
<sequence length="231" mass="26340">MNVSVVFIAAFFLSGCMYPKDRLAENRIPYEDQIQSVQNAVDNYQEATNGLLPIKTRDMETPIYLKYPIEFSKLAPQFLSGPPGNAYESGGVFQYVLINVEENPTVKVFDLRIAEKIRELKMRIQAQGYPPFKDAISDNVYTLDYEKLGYKGEQYIISPYTNNNLPLIISGQGELYVDYISDLFLALQENGQKYEEGEDILHILAEQSPVVPAYALPYTVNKHNEPIYMPK</sequence>
<reference evidence="1 2" key="1">
    <citation type="submission" date="2021-05" db="EMBL/GenBank/DDBJ databases">
        <title>Novel Bacillus species.</title>
        <authorList>
            <person name="Liu G."/>
        </authorList>
    </citation>
    <scope>NUCLEOTIDE SEQUENCE [LARGE SCALE GENOMIC DNA]</scope>
    <source>
        <strain evidence="1 2">FJAT-49682</strain>
    </source>
</reference>
<evidence type="ECO:0000313" key="1">
    <source>
        <dbReference type="EMBL" id="MBS4222210.1"/>
    </source>
</evidence>
<name>A0A942Z4B2_9BACI</name>
<comment type="caution">
    <text evidence="1">The sequence shown here is derived from an EMBL/GenBank/DDBJ whole genome shotgun (WGS) entry which is preliminary data.</text>
</comment>